<comment type="subcellular location">
    <subcellularLocation>
        <location evidence="6">Cell outer membrane</location>
    </subcellularLocation>
    <subcellularLocation>
        <location evidence="1">Membrane</location>
    </subcellularLocation>
</comment>
<feature type="chain" id="PRO_5032801321" evidence="8">
    <location>
        <begin position="22"/>
        <end position="655"/>
    </location>
</feature>
<dbReference type="RefSeq" id="WP_160552057.1">
    <property type="nucleotide sequence ID" value="NZ_CP047650.1"/>
</dbReference>
<dbReference type="Pfam" id="PF03958">
    <property type="entry name" value="Secretin_N"/>
    <property type="match status" value="3"/>
</dbReference>
<dbReference type="GO" id="GO:0009306">
    <property type="term" value="P:protein secretion"/>
    <property type="evidence" value="ECO:0007669"/>
    <property type="project" value="InterPro"/>
</dbReference>
<keyword evidence="3 8" id="KW-0732">Signal</keyword>
<evidence type="ECO:0000256" key="1">
    <source>
        <dbReference type="ARBA" id="ARBA00004370"/>
    </source>
</evidence>
<dbReference type="EMBL" id="CP047650">
    <property type="protein sequence ID" value="QHI98540.1"/>
    <property type="molecule type" value="Genomic_DNA"/>
</dbReference>
<feature type="domain" description="NolW-like" evidence="10">
    <location>
        <begin position="191"/>
        <end position="283"/>
    </location>
</feature>
<evidence type="ECO:0000256" key="5">
    <source>
        <dbReference type="RuleBase" id="RU004003"/>
    </source>
</evidence>
<evidence type="ECO:0000256" key="8">
    <source>
        <dbReference type="SAM" id="SignalP"/>
    </source>
</evidence>
<evidence type="ECO:0000256" key="4">
    <source>
        <dbReference type="ARBA" id="ARBA00023136"/>
    </source>
</evidence>
<dbReference type="Gene3D" id="3.30.1370.120">
    <property type="match status" value="3"/>
</dbReference>
<reference evidence="12 13" key="1">
    <citation type="submission" date="2020-01" db="EMBL/GenBank/DDBJ databases">
        <title>Genome sequencing of strain KACC 21265.</title>
        <authorList>
            <person name="Heo J."/>
            <person name="Kim S.-J."/>
            <person name="Kim J.-S."/>
            <person name="Hong S.-B."/>
            <person name="Kwon S.-W."/>
        </authorList>
    </citation>
    <scope>NUCLEOTIDE SEQUENCE [LARGE SCALE GENOMIC DNA]</scope>
    <source>
        <strain evidence="12 13">KACC 21265</strain>
    </source>
</reference>
<evidence type="ECO:0000256" key="7">
    <source>
        <dbReference type="SAM" id="MobiDB-lite"/>
    </source>
</evidence>
<name>A0A857J3N2_9BURK</name>
<organism evidence="12 13">
    <name type="scientific">Xylophilus rhododendri</name>
    <dbReference type="NCBI Taxonomy" id="2697032"/>
    <lineage>
        <taxon>Bacteria</taxon>
        <taxon>Pseudomonadati</taxon>
        <taxon>Pseudomonadota</taxon>
        <taxon>Betaproteobacteria</taxon>
        <taxon>Burkholderiales</taxon>
        <taxon>Xylophilus</taxon>
    </lineage>
</organism>
<dbReference type="InterPro" id="IPR049371">
    <property type="entry name" value="GspD-like_N0"/>
</dbReference>
<proteinExistence type="inferred from homology"/>
<dbReference type="PANTHER" id="PTHR30332:SF24">
    <property type="entry name" value="SECRETIN GSPD-RELATED"/>
    <property type="match status" value="1"/>
</dbReference>
<dbReference type="InterPro" id="IPR050810">
    <property type="entry name" value="Bact_Secretion_Sys_Channel"/>
</dbReference>
<keyword evidence="13" id="KW-1185">Reference proteome</keyword>
<keyword evidence="4" id="KW-0472">Membrane</keyword>
<dbReference type="AlphaFoldDB" id="A0A857J3N2"/>
<accession>A0A857J3N2</accession>
<dbReference type="InterPro" id="IPR004846">
    <property type="entry name" value="T2SS/T3SS_dom"/>
</dbReference>
<feature type="signal peptide" evidence="8">
    <location>
        <begin position="1"/>
        <end position="21"/>
    </location>
</feature>
<evidence type="ECO:0000256" key="3">
    <source>
        <dbReference type="ARBA" id="ARBA00022729"/>
    </source>
</evidence>
<dbReference type="GO" id="GO:0015627">
    <property type="term" value="C:type II protein secretion system complex"/>
    <property type="evidence" value="ECO:0007669"/>
    <property type="project" value="TreeGrafter"/>
</dbReference>
<feature type="domain" description="NolW-like" evidence="10">
    <location>
        <begin position="287"/>
        <end position="410"/>
    </location>
</feature>
<evidence type="ECO:0000256" key="6">
    <source>
        <dbReference type="RuleBase" id="RU004004"/>
    </source>
</evidence>
<evidence type="ECO:0000259" key="11">
    <source>
        <dbReference type="Pfam" id="PF21305"/>
    </source>
</evidence>
<dbReference type="Proteomes" id="UP000464787">
    <property type="component" value="Chromosome"/>
</dbReference>
<evidence type="ECO:0000259" key="10">
    <source>
        <dbReference type="Pfam" id="PF03958"/>
    </source>
</evidence>
<evidence type="ECO:0000313" key="13">
    <source>
        <dbReference type="Proteomes" id="UP000464787"/>
    </source>
</evidence>
<dbReference type="GO" id="GO:0009279">
    <property type="term" value="C:cell outer membrane"/>
    <property type="evidence" value="ECO:0007669"/>
    <property type="project" value="UniProtKB-SubCell"/>
</dbReference>
<feature type="region of interest" description="Disordered" evidence="7">
    <location>
        <begin position="319"/>
        <end position="382"/>
    </location>
</feature>
<feature type="domain" description="GspD-like N0" evidence="11">
    <location>
        <begin position="32"/>
        <end position="101"/>
    </location>
</feature>
<evidence type="ECO:0000256" key="2">
    <source>
        <dbReference type="ARBA" id="ARBA00022692"/>
    </source>
</evidence>
<dbReference type="KEGG" id="xyk:GT347_11355"/>
<dbReference type="PANTHER" id="PTHR30332">
    <property type="entry name" value="PROBABLE GENERAL SECRETION PATHWAY PROTEIN D"/>
    <property type="match status" value="1"/>
</dbReference>
<dbReference type="Pfam" id="PF00263">
    <property type="entry name" value="Secretin"/>
    <property type="match status" value="1"/>
</dbReference>
<keyword evidence="2" id="KW-0812">Transmembrane</keyword>
<dbReference type="PRINTS" id="PR00811">
    <property type="entry name" value="BCTERIALGSPD"/>
</dbReference>
<evidence type="ECO:0000313" key="12">
    <source>
        <dbReference type="EMBL" id="QHI98540.1"/>
    </source>
</evidence>
<dbReference type="InterPro" id="IPR038591">
    <property type="entry name" value="NolW-like_sf"/>
</dbReference>
<comment type="similarity">
    <text evidence="5">Belongs to the bacterial secretin family.</text>
</comment>
<evidence type="ECO:0000259" key="9">
    <source>
        <dbReference type="Pfam" id="PF00263"/>
    </source>
</evidence>
<dbReference type="Pfam" id="PF21305">
    <property type="entry name" value="type_II_gspD_N0"/>
    <property type="match status" value="1"/>
</dbReference>
<gene>
    <name evidence="12" type="ORF">GT347_11355</name>
</gene>
<feature type="domain" description="NolW-like" evidence="10">
    <location>
        <begin position="128"/>
        <end position="188"/>
    </location>
</feature>
<feature type="compositionally biased region" description="Low complexity" evidence="7">
    <location>
        <begin position="319"/>
        <end position="368"/>
    </location>
</feature>
<dbReference type="InterPro" id="IPR005644">
    <property type="entry name" value="NolW-like"/>
</dbReference>
<dbReference type="InterPro" id="IPR001775">
    <property type="entry name" value="GspD/PilQ"/>
</dbReference>
<keyword evidence="6" id="KW-0813">Transport</keyword>
<feature type="domain" description="Type II/III secretion system secretin-like" evidence="9">
    <location>
        <begin position="452"/>
        <end position="611"/>
    </location>
</feature>
<sequence length="655" mass="68264">MKFPLPLPIALALCLSLPAGAGGLPGQEPVSLDFDHADIAAVARTLNAITRRNIVVDPRVQGALSLHTDTPVTPAQAWEMFVGALRLSGYSVVASNGLYRIVQEADAKLLSTSVLVPGQRPGGEAIATEVMRLDYQGASNLLPVLRPLISPNNVINVDAANNTLVVTDYTSNLARLRTLVAALDTPSATDVEVIPLRNTTAAATAATVRKLSALSRAAADTGTPSAATPGAAAQPAGAGAARSAADASIVVDSQTNSLLVRAQSRAQLAAIRALVAQLDQPREAGNVRVVYLKNAQATRLAQVLRAAFPAEASAEQGAASAQRGSGSSGATAGLSGGTTASSADTASASTAGSSKASAATTSSVTPAGQPTTGGGIQADPASNALIITAPEPRFREMRPIIEQLDSRRAQLYVESLVVEVDASKTVELGVQWSQLFDISSSTTLTLGTVAKALESMSGTNILSTANVVTLDNEEAKIVVGQNVPYITGSYTTSTNSNPFQTVERKDVGITLRLRPQIGENGNIRMSIYQESSSVASTSTTLGPTTNQRSIESTVTVQDGKIIVLGGLIEDRYTDEAYRLPWVADLPLVGGVFRSFARSRKKTNLIVFLRPVALRDDAAMASMTMDRYDYIRGQQAAMPPDIGKLPGNFVVPPVMP</sequence>
<protein>
    <submittedName>
        <fullName evidence="12">Type II secretion system protein GspD</fullName>
    </submittedName>
</protein>